<keyword evidence="6" id="KW-1185">Reference proteome</keyword>
<dbReference type="InterPro" id="IPR044861">
    <property type="entry name" value="IPNS-like_FE2OG_OXY"/>
</dbReference>
<evidence type="ECO:0000313" key="6">
    <source>
        <dbReference type="Proteomes" id="UP001596484"/>
    </source>
</evidence>
<dbReference type="Pfam" id="PF14226">
    <property type="entry name" value="DIOX_N"/>
    <property type="match status" value="1"/>
</dbReference>
<dbReference type="PROSITE" id="PS51471">
    <property type="entry name" value="FE2OG_OXY"/>
    <property type="match status" value="1"/>
</dbReference>
<dbReference type="Pfam" id="PF03171">
    <property type="entry name" value="2OG-FeII_Oxy"/>
    <property type="match status" value="1"/>
</dbReference>
<dbReference type="Gene3D" id="2.60.120.330">
    <property type="entry name" value="B-lactam Antibiotic, Isopenicillin N Synthase, Chain"/>
    <property type="match status" value="1"/>
</dbReference>
<keyword evidence="5" id="KW-0223">Dioxygenase</keyword>
<dbReference type="InterPro" id="IPR026992">
    <property type="entry name" value="DIOX_N"/>
</dbReference>
<dbReference type="Proteomes" id="UP001596484">
    <property type="component" value="Unassembled WGS sequence"/>
</dbReference>
<dbReference type="PANTHER" id="PTHR47990">
    <property type="entry name" value="2-OXOGLUTARATE (2OG) AND FE(II)-DEPENDENT OXYGENASE SUPERFAMILY PROTEIN-RELATED"/>
    <property type="match status" value="1"/>
</dbReference>
<dbReference type="RefSeq" id="WP_378401024.1">
    <property type="nucleotide sequence ID" value="NZ_JBHTCS010000002.1"/>
</dbReference>
<evidence type="ECO:0000256" key="2">
    <source>
        <dbReference type="ARBA" id="ARBA00023194"/>
    </source>
</evidence>
<dbReference type="SUPFAM" id="SSF51197">
    <property type="entry name" value="Clavaminate synthase-like"/>
    <property type="match status" value="1"/>
</dbReference>
<dbReference type="GO" id="GO:0051213">
    <property type="term" value="F:dioxygenase activity"/>
    <property type="evidence" value="ECO:0007669"/>
    <property type="project" value="UniProtKB-KW"/>
</dbReference>
<comment type="caution">
    <text evidence="5">The sequence shown here is derived from an EMBL/GenBank/DDBJ whole genome shotgun (WGS) entry which is preliminary data.</text>
</comment>
<name>A0ABW2RS40_9NOCA</name>
<dbReference type="PRINTS" id="PR00682">
    <property type="entry name" value="IPNSYNTHASE"/>
</dbReference>
<keyword evidence="3" id="KW-0560">Oxidoreductase</keyword>
<dbReference type="InterPro" id="IPR050231">
    <property type="entry name" value="Iron_ascorbate_oxido_reductase"/>
</dbReference>
<protein>
    <submittedName>
        <fullName evidence="5">Isopenicillin N synthase family dioxygenase</fullName>
    </submittedName>
</protein>
<accession>A0ABW2RS40</accession>
<sequence length="327" mass="35487">MLPVVDFGGLTSARGRLALRQATHEVGFFYLTGHGVPRVLIEEVLGVARRFFALPVDEKMSIEMLGSPHFRGYTRLGGELTEGRTDWREQIDIGPERSAIPGAVGFWNLQGPNRWPTALPELRDTIIRWDAELSRLGLELLREWAVSLGARADVFDPAFAADPATLIKVVRYPGHRVGEVVGHESDQGVGAHKDAGVLTLLLVEPRSSGLQVEGSDGGWIDAPPLPGAFIVNIGELLEVATAGYLRATRHRVLSPPGSPDRISVPYFFNPALDAVVPVLTLPADLAGRARGVSADPDNPIFDTYGANAWKSRVRAHPDVAARWGYTS</sequence>
<reference evidence="6" key="1">
    <citation type="journal article" date="2019" name="Int. J. Syst. Evol. Microbiol.">
        <title>The Global Catalogue of Microorganisms (GCM) 10K type strain sequencing project: providing services to taxonomists for standard genome sequencing and annotation.</title>
        <authorList>
            <consortium name="The Broad Institute Genomics Platform"/>
            <consortium name="The Broad Institute Genome Sequencing Center for Infectious Disease"/>
            <person name="Wu L."/>
            <person name="Ma J."/>
        </authorList>
    </citation>
    <scope>NUCLEOTIDE SEQUENCE [LARGE SCALE GENOMIC DNA]</scope>
    <source>
        <strain evidence="6">ICMP 19430</strain>
    </source>
</reference>
<keyword evidence="3" id="KW-0408">Iron</keyword>
<evidence type="ECO:0000313" key="5">
    <source>
        <dbReference type="EMBL" id="MFC7446649.1"/>
    </source>
</evidence>
<evidence type="ECO:0000259" key="4">
    <source>
        <dbReference type="PROSITE" id="PS51471"/>
    </source>
</evidence>
<keyword evidence="2" id="KW-0045">Antibiotic biosynthesis</keyword>
<evidence type="ECO:0000256" key="3">
    <source>
        <dbReference type="RuleBase" id="RU003682"/>
    </source>
</evidence>
<comment type="similarity">
    <text evidence="3">Belongs to the iron/ascorbate-dependent oxidoreductase family.</text>
</comment>
<proteinExistence type="inferred from homology"/>
<organism evidence="5 6">
    <name type="scientific">Rhodococcus daqingensis</name>
    <dbReference type="NCBI Taxonomy" id="2479363"/>
    <lineage>
        <taxon>Bacteria</taxon>
        <taxon>Bacillati</taxon>
        <taxon>Actinomycetota</taxon>
        <taxon>Actinomycetes</taxon>
        <taxon>Mycobacteriales</taxon>
        <taxon>Nocardiaceae</taxon>
        <taxon>Rhodococcus</taxon>
    </lineage>
</organism>
<feature type="domain" description="Fe2OG dioxygenase" evidence="4">
    <location>
        <begin position="162"/>
        <end position="270"/>
    </location>
</feature>
<dbReference type="InterPro" id="IPR005123">
    <property type="entry name" value="Oxoglu/Fe-dep_dioxygenase_dom"/>
</dbReference>
<evidence type="ECO:0000256" key="1">
    <source>
        <dbReference type="ARBA" id="ARBA00004792"/>
    </source>
</evidence>
<keyword evidence="3" id="KW-0479">Metal-binding</keyword>
<dbReference type="InterPro" id="IPR027443">
    <property type="entry name" value="IPNS-like_sf"/>
</dbReference>
<comment type="pathway">
    <text evidence="1">Antibiotic biosynthesis.</text>
</comment>
<gene>
    <name evidence="5" type="ORF">ACFQS9_01975</name>
</gene>
<dbReference type="EMBL" id="JBHTCS010000002">
    <property type="protein sequence ID" value="MFC7446649.1"/>
    <property type="molecule type" value="Genomic_DNA"/>
</dbReference>